<dbReference type="PANTHER" id="PTHR32305:SF15">
    <property type="entry name" value="PROTEIN RHSA-RELATED"/>
    <property type="match status" value="1"/>
</dbReference>
<keyword evidence="1 4" id="KW-0929">Antimicrobial</keyword>
<accession>A0ABW1Z5H7</accession>
<dbReference type="InterPro" id="IPR006530">
    <property type="entry name" value="YD"/>
</dbReference>
<comment type="caution">
    <text evidence="5">The sequence shown here is derived from an EMBL/GenBank/DDBJ whole genome shotgun (WGS) entry which is preliminary data.</text>
</comment>
<evidence type="ECO:0000256" key="2">
    <source>
        <dbReference type="ARBA" id="ARBA00022638"/>
    </source>
</evidence>
<comment type="similarity">
    <text evidence="4">Belongs to the glycosyl hydrolase 24 family.</text>
</comment>
<keyword evidence="4 5" id="KW-0378">Hydrolase</keyword>
<dbReference type="SUPFAM" id="SSF53955">
    <property type="entry name" value="Lysozyme-like"/>
    <property type="match status" value="1"/>
</dbReference>
<dbReference type="GO" id="GO:0016787">
    <property type="term" value="F:hydrolase activity"/>
    <property type="evidence" value="ECO:0007669"/>
    <property type="project" value="UniProtKB-KW"/>
</dbReference>
<dbReference type="InterPro" id="IPR033907">
    <property type="entry name" value="Endolysin_autolysin"/>
</dbReference>
<dbReference type="NCBIfam" id="TIGR01643">
    <property type="entry name" value="YD_repeat_2x"/>
    <property type="match status" value="1"/>
</dbReference>
<name>A0ABW1Z5H7_9BACT</name>
<protein>
    <recommendedName>
        <fullName evidence="4">Lysozyme</fullName>
        <ecNumber evidence="4">3.2.1.17</ecNumber>
    </recommendedName>
</protein>
<evidence type="ECO:0000256" key="3">
    <source>
        <dbReference type="ARBA" id="ARBA00023200"/>
    </source>
</evidence>
<evidence type="ECO:0000313" key="6">
    <source>
        <dbReference type="Proteomes" id="UP001596391"/>
    </source>
</evidence>
<proteinExistence type="inferred from homology"/>
<dbReference type="EC" id="3.2.1.17" evidence="4"/>
<dbReference type="Gene3D" id="2.180.10.10">
    <property type="entry name" value="RHS repeat-associated core"/>
    <property type="match status" value="2"/>
</dbReference>
<dbReference type="CDD" id="cd00737">
    <property type="entry name" value="lyz_endolysin_autolysin"/>
    <property type="match status" value="1"/>
</dbReference>
<dbReference type="Proteomes" id="UP001596391">
    <property type="component" value="Unassembled WGS sequence"/>
</dbReference>
<dbReference type="InterPro" id="IPR023346">
    <property type="entry name" value="Lysozyme-like_dom_sf"/>
</dbReference>
<dbReference type="NCBIfam" id="TIGR03696">
    <property type="entry name" value="Rhs_assc_core"/>
    <property type="match status" value="1"/>
</dbReference>
<organism evidence="5 6">
    <name type="scientific">Granulicella cerasi</name>
    <dbReference type="NCBI Taxonomy" id="741063"/>
    <lineage>
        <taxon>Bacteria</taxon>
        <taxon>Pseudomonadati</taxon>
        <taxon>Acidobacteriota</taxon>
        <taxon>Terriglobia</taxon>
        <taxon>Terriglobales</taxon>
        <taxon>Acidobacteriaceae</taxon>
        <taxon>Granulicella</taxon>
    </lineage>
</organism>
<keyword evidence="6" id="KW-1185">Reference proteome</keyword>
<dbReference type="Gene3D" id="1.10.530.40">
    <property type="match status" value="1"/>
</dbReference>
<sequence>MGDLPFSSSIGTSIEHVDMASGELQVTIPLFNKAGRHLDSGVTLYYSSNLYAVNTLYDTEGDVEYQMWSTQDRAGWVDNFPYVSATELQVPCKVAVHQTPTYAYYEANILYIDSSHNQHVLASQLGNGAGTCQNPSDSGPDTAAQGLWSPDTTHVLDSSGAMFNLTTRKLEDSNGNYITLHTPSSGAVDTSALVPYTLTTTSQTVNQTVDPLTWTYQSTDSNGVPQQYIVRWTSIPINTSFNVGPQEDNATTYAIAPTYPVISEIDLPNNQKYTFSYEPNYALLSQITLPNGGVIKYEYANYTDTSDLYNNGTRRYVTKRTEIVNGVTSEWDIVIPNSQGNSVSSKTTTVTLPGPPSHQTMLTAVDGSITDVKMYAGMATGTPLKEYTLTYTTDGDPLYDSCYSTYALGQRPLMQAAGRRLAQLTTTLDNGQSSLKTYSYDSFTYSRHSRHCNTAQAATSYTSSRGNVVEEDDYDWAPTGSTGALLKRITHTYLHDTSSNASAYVAANIVNRVASTTVYDGGGNVVSNTNYSYDDYSSGDGSLLSGTSSVPAHDYTAYSTANTLRGNITQVNRWLNTSSSWLRTSYGYDDLGNIISSFDPQLHQTTWNYTDNWSTANCLPTTGGATVDSRTYPTTSTVAAGTSIAETTTVSYYPCTGLKSYVRDPNDLANGRVGTHWAYDAIGRATNVTYDVGGGQESTVYTDHIDGINAGASYSTATRSIASDGSLSLTTVVEVDGLGRSRKTTVSTQGSAPVYSVVGYDAEGRKAQEWNPSFCDPDTSTSCSADHGTFGVTTHLFDALGRETLLIPADGTSTTNNASTSYSGNAVTTTDEAGTVRESWMDALGRLTQVSEGTTAYITKYSYDALGNLLCVEQHGNTTTGTGCSAAISSDASSSWRVRRFQYDSLSRLISAKNPENGQTPVTYTYDNDGNVLAKTDSRGIATYYSSSSHPIDALHRVTGVSYSDSTPASVYSFDAGVNGIGHRTGMNDGAGSSTFTYDAMGRLLGEQRTMGAAPGVTKSMGWEYNLDGSQKTITYPSGNVVTVSTGDRGHVVSVTDSSNNYAQQIVYNGMGQVTAADYGVASSFTGIHESNVYNQRSQPVTLAASTASATLMSLSYDFHVGSGNNGNLYQSRNDIDGSRTANYTYDGLNRILTASSDTWGMQYAIDPWGNLTGTTALSGKTNAMPMPADLTAGTDNRLQSTLAGYSYGSAGGNLTYANGSAYTWDGESRITAVAGSTYSYDGDGVRVEKASSTGGTYYWGQLAESDLAGNITHEYIFASGKRIARRDIATGAVYYYLSDNLGSSNVVVNSSGSKVNESDYLPYGGEQAVTLGLADQHFKYTGKERDAESGLDYFGARYLTSGLGRWMSPDWSAKADPVPYAKLNDPQTLNLYAYVGNSPVARVDADGHAMPRALKPFMNGDQLSAFTDGAMASPSAEEQSATATIIVYFEGETTGANAPAQQQVSQAGIDFIKGQEGWNGVLDKKTGLWLPKDDGFGNGTIGWGHNCGKCAGFAGGITKAQGDALLTSDLASYESSVSRITGGNASQQQFDALVSFAFNVKSYQGSTLMHNAAAGLPVTEANFTAYGNARNAQHVLVPVPGLMRRREQEWDVYANGDYSGHP</sequence>
<comment type="catalytic activity">
    <reaction evidence="4">
        <text>Hydrolysis of (1-&gt;4)-beta-linkages between N-acetylmuramic acid and N-acetyl-D-glucosamine residues in a peptidoglycan and between N-acetyl-D-glucosamine residues in chitodextrins.</text>
        <dbReference type="EC" id="3.2.1.17"/>
    </reaction>
</comment>
<evidence type="ECO:0000256" key="1">
    <source>
        <dbReference type="ARBA" id="ARBA00022529"/>
    </source>
</evidence>
<keyword evidence="2 4" id="KW-0081">Bacteriolytic enzyme</keyword>
<dbReference type="Pfam" id="PF05593">
    <property type="entry name" value="RHS_repeat"/>
    <property type="match status" value="1"/>
</dbReference>
<dbReference type="PANTHER" id="PTHR32305">
    <property type="match status" value="1"/>
</dbReference>
<dbReference type="InterPro" id="IPR022385">
    <property type="entry name" value="Rhs_assc_core"/>
</dbReference>
<gene>
    <name evidence="5" type="ORF">ACFQBQ_00685</name>
</gene>
<dbReference type="EMBL" id="JBHSWI010000001">
    <property type="protein sequence ID" value="MFC6644128.1"/>
    <property type="molecule type" value="Genomic_DNA"/>
</dbReference>
<dbReference type="RefSeq" id="WP_263370494.1">
    <property type="nucleotide sequence ID" value="NZ_JAGSYD010000002.1"/>
</dbReference>
<dbReference type="InterPro" id="IPR050708">
    <property type="entry name" value="T6SS_VgrG/RHS"/>
</dbReference>
<evidence type="ECO:0000313" key="5">
    <source>
        <dbReference type="EMBL" id="MFC6644128.1"/>
    </source>
</evidence>
<evidence type="ECO:0000256" key="4">
    <source>
        <dbReference type="RuleBase" id="RU003788"/>
    </source>
</evidence>
<dbReference type="Pfam" id="PF00959">
    <property type="entry name" value="Phage_lysozyme"/>
    <property type="match status" value="1"/>
</dbReference>
<dbReference type="InterPro" id="IPR031325">
    <property type="entry name" value="RHS_repeat"/>
</dbReference>
<reference evidence="6" key="1">
    <citation type="journal article" date="2019" name="Int. J. Syst. Evol. Microbiol.">
        <title>The Global Catalogue of Microorganisms (GCM) 10K type strain sequencing project: providing services to taxonomists for standard genome sequencing and annotation.</title>
        <authorList>
            <consortium name="The Broad Institute Genomics Platform"/>
            <consortium name="The Broad Institute Genome Sequencing Center for Infectious Disease"/>
            <person name="Wu L."/>
            <person name="Ma J."/>
        </authorList>
    </citation>
    <scope>NUCLEOTIDE SEQUENCE [LARGE SCALE GENOMIC DNA]</scope>
    <source>
        <strain evidence="6">CGMCC 1.16026</strain>
    </source>
</reference>
<keyword evidence="3" id="KW-1035">Host cytoplasm</keyword>
<dbReference type="InterPro" id="IPR023347">
    <property type="entry name" value="Lysozyme_dom_sf"/>
</dbReference>
<keyword evidence="4" id="KW-0326">Glycosidase</keyword>
<dbReference type="InterPro" id="IPR002196">
    <property type="entry name" value="Glyco_hydro_24"/>
</dbReference>